<sequence length="67" mass="7466">MIPASYFFRDLYRRQWVDAPPEQPPAPKAAEPVPARKQPRPAATLTRLSDLLAGLFGGGPRPQARRL</sequence>
<evidence type="ECO:0000256" key="1">
    <source>
        <dbReference type="SAM" id="MobiDB-lite"/>
    </source>
</evidence>
<dbReference type="RefSeq" id="WP_307285112.1">
    <property type="nucleotide sequence ID" value="NZ_JAUSVX010000026.1"/>
</dbReference>
<feature type="region of interest" description="Disordered" evidence="1">
    <location>
        <begin position="18"/>
        <end position="41"/>
    </location>
</feature>
<dbReference type="Proteomes" id="UP001242480">
    <property type="component" value="Unassembled WGS sequence"/>
</dbReference>
<name>A0ABU0JKL6_9HYPH</name>
<organism evidence="2 3">
    <name type="scientific">Labrys wisconsinensis</name>
    <dbReference type="NCBI Taxonomy" id="425677"/>
    <lineage>
        <taxon>Bacteria</taxon>
        <taxon>Pseudomonadati</taxon>
        <taxon>Pseudomonadota</taxon>
        <taxon>Alphaproteobacteria</taxon>
        <taxon>Hyphomicrobiales</taxon>
        <taxon>Xanthobacteraceae</taxon>
        <taxon>Labrys</taxon>
    </lineage>
</organism>
<keyword evidence="3" id="KW-1185">Reference proteome</keyword>
<evidence type="ECO:0000313" key="2">
    <source>
        <dbReference type="EMBL" id="MDQ0474835.1"/>
    </source>
</evidence>
<proteinExistence type="predicted"/>
<reference evidence="2 3" key="1">
    <citation type="submission" date="2023-07" db="EMBL/GenBank/DDBJ databases">
        <title>Genomic Encyclopedia of Type Strains, Phase IV (KMG-IV): sequencing the most valuable type-strain genomes for metagenomic binning, comparative biology and taxonomic classification.</title>
        <authorList>
            <person name="Goeker M."/>
        </authorList>
    </citation>
    <scope>NUCLEOTIDE SEQUENCE [LARGE SCALE GENOMIC DNA]</scope>
    <source>
        <strain evidence="2 3">DSM 19619</strain>
    </source>
</reference>
<dbReference type="EMBL" id="JAUSVX010000026">
    <property type="protein sequence ID" value="MDQ0474835.1"/>
    <property type="molecule type" value="Genomic_DNA"/>
</dbReference>
<comment type="caution">
    <text evidence="2">The sequence shown here is derived from an EMBL/GenBank/DDBJ whole genome shotgun (WGS) entry which is preliminary data.</text>
</comment>
<accession>A0ABU0JKL6</accession>
<gene>
    <name evidence="2" type="ORF">QO011_007877</name>
</gene>
<evidence type="ECO:0000313" key="3">
    <source>
        <dbReference type="Proteomes" id="UP001242480"/>
    </source>
</evidence>
<protein>
    <submittedName>
        <fullName evidence="2">Uncharacterized protein</fullName>
    </submittedName>
</protein>